<dbReference type="EMBL" id="CP003653">
    <property type="protein sequence ID" value="AFZ34106.1"/>
    <property type="molecule type" value="Genomic_DNA"/>
</dbReference>
<keyword evidence="2 8" id="KW-1003">Cell membrane</keyword>
<comment type="subcellular location">
    <subcellularLocation>
        <location evidence="8">Cell inner membrane</location>
        <topology evidence="8">Multi-pass membrane protein</topology>
    </subcellularLocation>
</comment>
<dbReference type="AlphaFoldDB" id="K9XPZ0"/>
<keyword evidence="4 8" id="KW-1133">Transmembrane helix</keyword>
<evidence type="ECO:0000313" key="9">
    <source>
        <dbReference type="EMBL" id="AFZ34106.1"/>
    </source>
</evidence>
<evidence type="ECO:0000256" key="3">
    <source>
        <dbReference type="ARBA" id="ARBA00022692"/>
    </source>
</evidence>
<keyword evidence="7 8" id="KW-0464">Manganese</keyword>
<keyword evidence="8" id="KW-0997">Cell inner membrane</keyword>
<feature type="transmembrane region" description="Helical" evidence="8">
    <location>
        <begin position="130"/>
        <end position="151"/>
    </location>
</feature>
<feature type="transmembrane region" description="Helical" evidence="8">
    <location>
        <begin position="6"/>
        <end position="27"/>
    </location>
</feature>
<keyword evidence="10" id="KW-1185">Reference proteome</keyword>
<dbReference type="STRING" id="111780.Sta7437_0499"/>
<dbReference type="eggNOG" id="COG1971">
    <property type="taxonomic scope" value="Bacteria"/>
</dbReference>
<dbReference type="PANTHER" id="PTHR35529:SF1">
    <property type="entry name" value="MANGANESE EFFLUX PUMP MNTP-RELATED"/>
    <property type="match status" value="1"/>
</dbReference>
<keyword evidence="1 8" id="KW-0813">Transport</keyword>
<dbReference type="PATRIC" id="fig|111780.3.peg.519"/>
<dbReference type="HAMAP" id="MF_01521">
    <property type="entry name" value="MntP_pump"/>
    <property type="match status" value="1"/>
</dbReference>
<feature type="transmembrane region" description="Helical" evidence="8">
    <location>
        <begin position="39"/>
        <end position="58"/>
    </location>
</feature>
<dbReference type="InterPro" id="IPR003810">
    <property type="entry name" value="Mntp/YtaF"/>
</dbReference>
<name>K9XPZ0_STAC7</name>
<evidence type="ECO:0000256" key="8">
    <source>
        <dbReference type="HAMAP-Rule" id="MF_01521"/>
    </source>
</evidence>
<accession>K9XPZ0</accession>
<evidence type="ECO:0000256" key="4">
    <source>
        <dbReference type="ARBA" id="ARBA00022989"/>
    </source>
</evidence>
<evidence type="ECO:0000256" key="6">
    <source>
        <dbReference type="ARBA" id="ARBA00023136"/>
    </source>
</evidence>
<dbReference type="Proteomes" id="UP000010473">
    <property type="component" value="Chromosome"/>
</dbReference>
<sequence>MELANISLIGIGLAADACAVSLSSGLVIRHIKINKALKIALAFGIFQGIMPLIGWITGLTFREFIIQIDHWIAFVLLVAIGGKMIYETFQEEKENKFNPLDNYTLLGLAIATSIDALAVGLSLSVLKTSILSSAGVIAIITFSLSFISVYLGHKWGNLCKFKLEFVGGVILIFIGLKILMSHLVA</sequence>
<proteinExistence type="inferred from homology"/>
<evidence type="ECO:0000256" key="2">
    <source>
        <dbReference type="ARBA" id="ARBA00022475"/>
    </source>
</evidence>
<dbReference type="Pfam" id="PF02659">
    <property type="entry name" value="Mntp"/>
    <property type="match status" value="1"/>
</dbReference>
<dbReference type="HOGENOM" id="CLU_096410_3_0_3"/>
<comment type="similarity">
    <text evidence="8">Belongs to the MntP (TC 9.B.29) family.</text>
</comment>
<evidence type="ECO:0000256" key="1">
    <source>
        <dbReference type="ARBA" id="ARBA00022448"/>
    </source>
</evidence>
<keyword evidence="6 8" id="KW-0472">Membrane</keyword>
<evidence type="ECO:0000256" key="5">
    <source>
        <dbReference type="ARBA" id="ARBA00023065"/>
    </source>
</evidence>
<keyword evidence="5 8" id="KW-0406">Ion transport</keyword>
<evidence type="ECO:0000256" key="7">
    <source>
        <dbReference type="ARBA" id="ARBA00023211"/>
    </source>
</evidence>
<gene>
    <name evidence="8" type="primary">mntP</name>
    <name evidence="9" type="ordered locus">Sta7437_0499</name>
</gene>
<protein>
    <recommendedName>
        <fullName evidence="8">Putative manganese efflux pump MntP</fullName>
    </recommendedName>
</protein>
<feature type="transmembrane region" description="Helical" evidence="8">
    <location>
        <begin position="64"/>
        <end position="82"/>
    </location>
</feature>
<keyword evidence="3 8" id="KW-0812">Transmembrane</keyword>
<feature type="transmembrane region" description="Helical" evidence="8">
    <location>
        <begin position="103"/>
        <end position="124"/>
    </location>
</feature>
<comment type="function">
    <text evidence="8">Probably functions as a manganese efflux pump.</text>
</comment>
<organism evidence="9 10">
    <name type="scientific">Stanieria cyanosphaera (strain ATCC 29371 / PCC 7437)</name>
    <dbReference type="NCBI Taxonomy" id="111780"/>
    <lineage>
        <taxon>Bacteria</taxon>
        <taxon>Bacillati</taxon>
        <taxon>Cyanobacteriota</taxon>
        <taxon>Cyanophyceae</taxon>
        <taxon>Pleurocapsales</taxon>
        <taxon>Dermocarpellaceae</taxon>
        <taxon>Stanieria</taxon>
    </lineage>
</organism>
<dbReference type="RefSeq" id="WP_015191779.1">
    <property type="nucleotide sequence ID" value="NC_019748.1"/>
</dbReference>
<dbReference type="GO" id="GO:0005384">
    <property type="term" value="F:manganese ion transmembrane transporter activity"/>
    <property type="evidence" value="ECO:0007669"/>
    <property type="project" value="UniProtKB-UniRule"/>
</dbReference>
<dbReference type="KEGG" id="scs:Sta7437_0499"/>
<feature type="transmembrane region" description="Helical" evidence="8">
    <location>
        <begin position="163"/>
        <end position="184"/>
    </location>
</feature>
<evidence type="ECO:0000313" key="10">
    <source>
        <dbReference type="Proteomes" id="UP000010473"/>
    </source>
</evidence>
<dbReference type="GO" id="GO:0005886">
    <property type="term" value="C:plasma membrane"/>
    <property type="evidence" value="ECO:0007669"/>
    <property type="project" value="UniProtKB-SubCell"/>
</dbReference>
<dbReference type="OrthoDB" id="9811590at2"/>
<dbReference type="PANTHER" id="PTHR35529">
    <property type="entry name" value="MANGANESE EFFLUX PUMP MNTP-RELATED"/>
    <property type="match status" value="1"/>
</dbReference>
<dbReference type="InterPro" id="IPR022929">
    <property type="entry name" value="Put_MntP"/>
</dbReference>
<reference evidence="10" key="1">
    <citation type="journal article" date="2013" name="Proc. Natl. Acad. Sci. U.S.A.">
        <title>Improving the coverage of the cyanobacterial phylum using diversity-driven genome sequencing.</title>
        <authorList>
            <person name="Shih P.M."/>
            <person name="Wu D."/>
            <person name="Latifi A."/>
            <person name="Axen S.D."/>
            <person name="Fewer D.P."/>
            <person name="Talla E."/>
            <person name="Calteau A."/>
            <person name="Cai F."/>
            <person name="Tandeau de Marsac N."/>
            <person name="Rippka R."/>
            <person name="Herdman M."/>
            <person name="Sivonen K."/>
            <person name="Coursin T."/>
            <person name="Laurent T."/>
            <person name="Goodwin L."/>
            <person name="Nolan M."/>
            <person name="Davenport K.W."/>
            <person name="Han C.S."/>
            <person name="Rubin E.M."/>
            <person name="Eisen J.A."/>
            <person name="Woyke T."/>
            <person name="Gugger M."/>
            <person name="Kerfeld C.A."/>
        </authorList>
    </citation>
    <scope>NUCLEOTIDE SEQUENCE [LARGE SCALE GENOMIC DNA]</scope>
    <source>
        <strain evidence="10">ATCC 29371 / PCC 7437</strain>
    </source>
</reference>